<gene>
    <name evidence="1" type="ORF">GCM10011611_41290</name>
</gene>
<dbReference type="EMBL" id="BMJQ01000011">
    <property type="protein sequence ID" value="GGF30944.1"/>
    <property type="molecule type" value="Genomic_DNA"/>
</dbReference>
<organism evidence="1 2">
    <name type="scientific">Aliidongia dinghuensis</name>
    <dbReference type="NCBI Taxonomy" id="1867774"/>
    <lineage>
        <taxon>Bacteria</taxon>
        <taxon>Pseudomonadati</taxon>
        <taxon>Pseudomonadota</taxon>
        <taxon>Alphaproteobacteria</taxon>
        <taxon>Rhodospirillales</taxon>
        <taxon>Dongiaceae</taxon>
        <taxon>Aliidongia</taxon>
    </lineage>
</organism>
<keyword evidence="2" id="KW-1185">Reference proteome</keyword>
<proteinExistence type="predicted"/>
<evidence type="ECO:0000313" key="2">
    <source>
        <dbReference type="Proteomes" id="UP000646365"/>
    </source>
</evidence>
<sequence>MGVFWVQESFTRSALWIHVAGCPRFNEGHVSNIIHGARWHGPFHDRDDAYELAAYVKRQGALSGPHSCPICRP</sequence>
<dbReference type="AlphaFoldDB" id="A0A8J2YXA5"/>
<evidence type="ECO:0000313" key="1">
    <source>
        <dbReference type="EMBL" id="GGF30944.1"/>
    </source>
</evidence>
<reference evidence="1" key="2">
    <citation type="submission" date="2020-09" db="EMBL/GenBank/DDBJ databases">
        <authorList>
            <person name="Sun Q."/>
            <person name="Zhou Y."/>
        </authorList>
    </citation>
    <scope>NUCLEOTIDE SEQUENCE</scope>
    <source>
        <strain evidence="1">CGMCC 1.15725</strain>
    </source>
</reference>
<name>A0A8J2YXA5_9PROT</name>
<dbReference type="Proteomes" id="UP000646365">
    <property type="component" value="Unassembled WGS sequence"/>
</dbReference>
<dbReference type="RefSeq" id="WP_189049282.1">
    <property type="nucleotide sequence ID" value="NZ_BMJQ01000011.1"/>
</dbReference>
<protein>
    <submittedName>
        <fullName evidence="1">Uncharacterized protein</fullName>
    </submittedName>
</protein>
<reference evidence="1" key="1">
    <citation type="journal article" date="2014" name="Int. J. Syst. Evol. Microbiol.">
        <title>Complete genome sequence of Corynebacterium casei LMG S-19264T (=DSM 44701T), isolated from a smear-ripened cheese.</title>
        <authorList>
            <consortium name="US DOE Joint Genome Institute (JGI-PGF)"/>
            <person name="Walter F."/>
            <person name="Albersmeier A."/>
            <person name="Kalinowski J."/>
            <person name="Ruckert C."/>
        </authorList>
    </citation>
    <scope>NUCLEOTIDE SEQUENCE</scope>
    <source>
        <strain evidence="1">CGMCC 1.15725</strain>
    </source>
</reference>
<accession>A0A8J2YXA5</accession>
<comment type="caution">
    <text evidence="1">The sequence shown here is derived from an EMBL/GenBank/DDBJ whole genome shotgun (WGS) entry which is preliminary data.</text>
</comment>